<evidence type="ECO:0000313" key="2">
    <source>
        <dbReference type="EMBL" id="WXG69406.1"/>
    </source>
</evidence>
<gene>
    <name evidence="2" type="ORF">WDS16_02255</name>
</gene>
<name>A0ABZ2PJQ2_9NOCA</name>
<evidence type="ECO:0000313" key="3">
    <source>
        <dbReference type="Proteomes" id="UP001432000"/>
    </source>
</evidence>
<sequence length="133" mass="14105">MSVFRRPPHEYGGSARPQVGPLLSDSKANLHTAADCLLRRDAPDDPALDYVALGLLVQDVRALARVGDALARRYLASLSSGRLTVVDGPFVGEEHVAVATAVAALLRAIDSCTDVERALTNAQICTSGLAIRR</sequence>
<reference evidence="2 3" key="1">
    <citation type="submission" date="2024-03" db="EMBL/GenBank/DDBJ databases">
        <title>Natural products discovery in diverse microorganisms through a two-stage MS feature dereplication strategy.</title>
        <authorList>
            <person name="Zhang R."/>
        </authorList>
    </citation>
    <scope>NUCLEOTIDE SEQUENCE [LARGE SCALE GENOMIC DNA]</scope>
    <source>
        <strain evidence="2 3">18930</strain>
    </source>
</reference>
<dbReference type="Proteomes" id="UP001432000">
    <property type="component" value="Chromosome"/>
</dbReference>
<feature type="region of interest" description="Disordered" evidence="1">
    <location>
        <begin position="1"/>
        <end position="20"/>
    </location>
</feature>
<proteinExistence type="predicted"/>
<dbReference type="RefSeq" id="WP_338890172.1">
    <property type="nucleotide sequence ID" value="NZ_CP147846.1"/>
</dbReference>
<dbReference type="EMBL" id="CP147846">
    <property type="protein sequence ID" value="WXG69406.1"/>
    <property type="molecule type" value="Genomic_DNA"/>
</dbReference>
<keyword evidence="3" id="KW-1185">Reference proteome</keyword>
<accession>A0ABZ2PJQ2</accession>
<protein>
    <submittedName>
        <fullName evidence="2">Uncharacterized protein</fullName>
    </submittedName>
</protein>
<organism evidence="2 3">
    <name type="scientific">Rhodococcus sovatensis</name>
    <dbReference type="NCBI Taxonomy" id="1805840"/>
    <lineage>
        <taxon>Bacteria</taxon>
        <taxon>Bacillati</taxon>
        <taxon>Actinomycetota</taxon>
        <taxon>Actinomycetes</taxon>
        <taxon>Mycobacteriales</taxon>
        <taxon>Nocardiaceae</taxon>
        <taxon>Rhodococcus</taxon>
    </lineage>
</organism>
<evidence type="ECO:0000256" key="1">
    <source>
        <dbReference type="SAM" id="MobiDB-lite"/>
    </source>
</evidence>